<feature type="compositionally biased region" description="Polar residues" evidence="1">
    <location>
        <begin position="38"/>
        <end position="52"/>
    </location>
</feature>
<dbReference type="EMBL" id="GFPF01002720">
    <property type="protein sequence ID" value="MAA13866.1"/>
    <property type="molecule type" value="Transcribed_RNA"/>
</dbReference>
<organism evidence="2">
    <name type="scientific">Rhipicephalus zambeziensis</name>
    <dbReference type="NCBI Taxonomy" id="60191"/>
    <lineage>
        <taxon>Eukaryota</taxon>
        <taxon>Metazoa</taxon>
        <taxon>Ecdysozoa</taxon>
        <taxon>Arthropoda</taxon>
        <taxon>Chelicerata</taxon>
        <taxon>Arachnida</taxon>
        <taxon>Acari</taxon>
        <taxon>Parasitiformes</taxon>
        <taxon>Ixodida</taxon>
        <taxon>Ixodoidea</taxon>
        <taxon>Ixodidae</taxon>
        <taxon>Rhipicephalinae</taxon>
        <taxon>Rhipicephalus</taxon>
        <taxon>Rhipicephalus</taxon>
    </lineage>
</organism>
<sequence>MRIACAHGWLHTGHRGSSLPHTRLAHSMQNMLWPQGTRAATTSLSKQTTQSRLPRFGPEPRESVGELATLSPRATARPSQGRPAGSKVGESPRPSSDSYAKPYSLGGKPNTSENSEGSSSPSPPPVRMAMCASISRLAASTLSGRPVTSNTGSLSLLGVTMYVLVCCWMRLMVAPLGPTTSPTTRYGTRTCNVVWPGMLELGPGAKLPLRWFFRCARIWLKCSAAERISRFAAATSSFRPVTTNTGSSPRTGVFMYVLVLARRALILQPCRPTISATCSELGTGTHSVVFWLFLFLVSASRFGCRESFSLFSPSMESSSANCSARWSSRPPLLRSISGNRLAGITGALAGRTKRV</sequence>
<evidence type="ECO:0000256" key="1">
    <source>
        <dbReference type="SAM" id="MobiDB-lite"/>
    </source>
</evidence>
<name>A0A224Y8B9_9ACAR</name>
<evidence type="ECO:0000313" key="2">
    <source>
        <dbReference type="EMBL" id="MAA13866.1"/>
    </source>
</evidence>
<accession>A0A224Y8B9</accession>
<feature type="region of interest" description="Disordered" evidence="1">
    <location>
        <begin position="38"/>
        <end position="126"/>
    </location>
</feature>
<protein>
    <submittedName>
        <fullName evidence="2">Uncharacterized protein</fullName>
    </submittedName>
</protein>
<reference evidence="2" key="1">
    <citation type="journal article" date="2017" name="Parasit. Vectors">
        <title>Sialotranscriptomics of Rhipicephalus zambeziensis reveals intricate expression profiles of secretory proteins and suggests tight temporal transcriptional regulation during blood-feeding.</title>
        <authorList>
            <person name="de Castro M.H."/>
            <person name="de Klerk D."/>
            <person name="Pienaar R."/>
            <person name="Rees D.J.G."/>
            <person name="Mans B.J."/>
        </authorList>
    </citation>
    <scope>NUCLEOTIDE SEQUENCE</scope>
    <source>
        <tissue evidence="2">Salivary glands</tissue>
    </source>
</reference>
<proteinExistence type="predicted"/>
<dbReference type="AlphaFoldDB" id="A0A224Y8B9"/>